<organism evidence="7 8">
    <name type="scientific">Tenggerimyces flavus</name>
    <dbReference type="NCBI Taxonomy" id="1708749"/>
    <lineage>
        <taxon>Bacteria</taxon>
        <taxon>Bacillati</taxon>
        <taxon>Actinomycetota</taxon>
        <taxon>Actinomycetes</taxon>
        <taxon>Propionibacteriales</taxon>
        <taxon>Nocardioidaceae</taxon>
        <taxon>Tenggerimyces</taxon>
    </lineage>
</organism>
<evidence type="ECO:0000256" key="3">
    <source>
        <dbReference type="ARBA" id="ARBA00022764"/>
    </source>
</evidence>
<evidence type="ECO:0000256" key="2">
    <source>
        <dbReference type="ARBA" id="ARBA00022729"/>
    </source>
</evidence>
<dbReference type="InterPro" id="IPR031680">
    <property type="entry name" value="Hepar_II_III_N"/>
</dbReference>
<evidence type="ECO:0000313" key="7">
    <source>
        <dbReference type="EMBL" id="MFC3764484.1"/>
    </source>
</evidence>
<dbReference type="SUPFAM" id="SSF48230">
    <property type="entry name" value="Chondroitin AC/alginate lyase"/>
    <property type="match status" value="1"/>
</dbReference>
<dbReference type="PANTHER" id="PTHR39210:SF1">
    <property type="entry name" value="HEPARIN-SULFATE LYASE"/>
    <property type="match status" value="1"/>
</dbReference>
<dbReference type="Proteomes" id="UP001595699">
    <property type="component" value="Unassembled WGS sequence"/>
</dbReference>
<evidence type="ECO:0000259" key="6">
    <source>
        <dbReference type="Pfam" id="PF16889"/>
    </source>
</evidence>
<dbReference type="RefSeq" id="WP_205121419.1">
    <property type="nucleotide sequence ID" value="NZ_JAFBCM010000001.1"/>
</dbReference>
<sequence>MTTATGPEKARHIDDRITRIGTDELVEAFGRPEGVTDLQSLRQWAAAESRTALWPIGRWADAWLGTDEAANVIAAANRLRDEPTDVTGAQLGRSARYGHHYLGWLHPAIQAWELTGDEAYVHTFETLFLNWAREKDGLAGEWPGLDLVWYSLGTWARAALLLPALDSLRRSPLSDEAWGAIMATLIGGARWAYDEHDAFRHGNWQFVSASHLLHIGAAYPQLMEAAAWRERGRERLIEHLDQDLRDDGGHHERSPGYHSMCLDAVQLALGVDELHLHTGLADHPKVRAMHHWLLELTGNGGWAPHLQDSGIVWSGPSLLRGGLLLDDQELVRAAERWLPEERVLRELAALPTAFAERRPTSWPNPHEARSVLLPASGYAVLKADDLRVVVNCGPYVEHELESHSHHAVLDFVVDHAGEPLLWEAGGPPDYDDPAYQTWYRAARGHNTVMVDCGDPSPDRDAVVESFRETDEVAVLTARHRGYGFVQRRTFVLVRTDPAYLVVRDTAEDDSNRTYELHLHSPTPWRGKGDEWESGVRAWLIGAADDSTHLTTGTARIPNPEQGTAEYGPLHTLGWQRTSGDFTTVLAPTTEGWHVFGTDSALTIAHPQGEDLLTRTQLSHKDADGTVRWLVEVG</sequence>
<dbReference type="PANTHER" id="PTHR39210">
    <property type="entry name" value="HEPARIN-SULFATE LYASE"/>
    <property type="match status" value="1"/>
</dbReference>
<feature type="domain" description="Heparinase II/III-like C-terminal" evidence="5">
    <location>
        <begin position="368"/>
        <end position="520"/>
    </location>
</feature>
<evidence type="ECO:0000259" key="5">
    <source>
        <dbReference type="Pfam" id="PF07940"/>
    </source>
</evidence>
<name>A0ABV7YKJ8_9ACTN</name>
<dbReference type="Pfam" id="PF07940">
    <property type="entry name" value="Hepar_II_III_C"/>
    <property type="match status" value="1"/>
</dbReference>
<dbReference type="Gene3D" id="1.50.10.100">
    <property type="entry name" value="Chondroitin AC/alginate lyase"/>
    <property type="match status" value="1"/>
</dbReference>
<reference evidence="8" key="1">
    <citation type="journal article" date="2019" name="Int. J. Syst. Evol. Microbiol.">
        <title>The Global Catalogue of Microorganisms (GCM) 10K type strain sequencing project: providing services to taxonomists for standard genome sequencing and annotation.</title>
        <authorList>
            <consortium name="The Broad Institute Genomics Platform"/>
            <consortium name="The Broad Institute Genome Sequencing Center for Infectious Disease"/>
            <person name="Wu L."/>
            <person name="Ma J."/>
        </authorList>
    </citation>
    <scope>NUCLEOTIDE SEQUENCE [LARGE SCALE GENOMIC DNA]</scope>
    <source>
        <strain evidence="8">CGMCC 4.7241</strain>
    </source>
</reference>
<accession>A0ABV7YKJ8</accession>
<dbReference type="InterPro" id="IPR008929">
    <property type="entry name" value="Chondroitin_lyas"/>
</dbReference>
<evidence type="ECO:0000256" key="1">
    <source>
        <dbReference type="ARBA" id="ARBA00004418"/>
    </source>
</evidence>
<keyword evidence="2" id="KW-0732">Signal</keyword>
<dbReference type="Pfam" id="PF16889">
    <property type="entry name" value="Hepar_II_III_N"/>
    <property type="match status" value="1"/>
</dbReference>
<comment type="caution">
    <text evidence="7">The sequence shown here is derived from an EMBL/GenBank/DDBJ whole genome shotgun (WGS) entry which is preliminary data.</text>
</comment>
<dbReference type="Gene3D" id="2.70.98.70">
    <property type="match status" value="1"/>
</dbReference>
<comment type="subcellular location">
    <subcellularLocation>
        <location evidence="1">Periplasm</location>
    </subcellularLocation>
</comment>
<proteinExistence type="predicted"/>
<dbReference type="EMBL" id="JBHRZH010000027">
    <property type="protein sequence ID" value="MFC3764484.1"/>
    <property type="molecule type" value="Genomic_DNA"/>
</dbReference>
<keyword evidence="8" id="KW-1185">Reference proteome</keyword>
<evidence type="ECO:0000313" key="8">
    <source>
        <dbReference type="Proteomes" id="UP001595699"/>
    </source>
</evidence>
<dbReference type="InterPro" id="IPR012480">
    <property type="entry name" value="Hepar_II_III_C"/>
</dbReference>
<keyword evidence="3" id="KW-0574">Periplasm</keyword>
<keyword evidence="4" id="KW-0456">Lyase</keyword>
<evidence type="ECO:0000256" key="4">
    <source>
        <dbReference type="ARBA" id="ARBA00023239"/>
    </source>
</evidence>
<protein>
    <submittedName>
        <fullName evidence="7">Heparinase II/III family protein</fullName>
    </submittedName>
</protein>
<gene>
    <name evidence="7" type="ORF">ACFOUW_26850</name>
</gene>
<feature type="domain" description="Heparin-sulfate lyase N-terminal" evidence="6">
    <location>
        <begin position="99"/>
        <end position="271"/>
    </location>
</feature>